<dbReference type="PANTHER" id="PTHR40552:SF6">
    <property type="entry name" value="FI09606P-RELATED"/>
    <property type="match status" value="1"/>
</dbReference>
<dbReference type="EMBL" id="CACVKT020001980">
    <property type="protein sequence ID" value="CAC5374076.1"/>
    <property type="molecule type" value="Genomic_DNA"/>
</dbReference>
<name>A0A6J8AYK7_MYTCO</name>
<organism evidence="1 2">
    <name type="scientific">Mytilus coruscus</name>
    <name type="common">Sea mussel</name>
    <dbReference type="NCBI Taxonomy" id="42192"/>
    <lineage>
        <taxon>Eukaryota</taxon>
        <taxon>Metazoa</taxon>
        <taxon>Spiralia</taxon>
        <taxon>Lophotrochozoa</taxon>
        <taxon>Mollusca</taxon>
        <taxon>Bivalvia</taxon>
        <taxon>Autobranchia</taxon>
        <taxon>Pteriomorphia</taxon>
        <taxon>Mytilida</taxon>
        <taxon>Mytiloidea</taxon>
        <taxon>Mytilidae</taxon>
        <taxon>Mytilinae</taxon>
        <taxon>Mytilus</taxon>
    </lineage>
</organism>
<reference evidence="1 2" key="1">
    <citation type="submission" date="2020-06" db="EMBL/GenBank/DDBJ databases">
        <authorList>
            <person name="Li R."/>
            <person name="Bekaert M."/>
        </authorList>
    </citation>
    <scope>NUCLEOTIDE SEQUENCE [LARGE SCALE GENOMIC DNA]</scope>
    <source>
        <strain evidence="2">wild</strain>
    </source>
</reference>
<dbReference type="AlphaFoldDB" id="A0A6J8AYK7"/>
<dbReference type="PANTHER" id="PTHR40552">
    <property type="entry name" value="AT05186P-RELATED"/>
    <property type="match status" value="1"/>
</dbReference>
<dbReference type="Gene3D" id="3.90.70.120">
    <property type="match status" value="1"/>
</dbReference>
<dbReference type="SUPFAM" id="SSF54001">
    <property type="entry name" value="Cysteine proteinases"/>
    <property type="match status" value="1"/>
</dbReference>
<evidence type="ECO:0000313" key="2">
    <source>
        <dbReference type="Proteomes" id="UP000507470"/>
    </source>
</evidence>
<evidence type="ECO:0000313" key="1">
    <source>
        <dbReference type="EMBL" id="CAC5374076.1"/>
    </source>
</evidence>
<dbReference type="Proteomes" id="UP000507470">
    <property type="component" value="Unassembled WGS sequence"/>
</dbReference>
<accession>A0A6J8AYK7</accession>
<protein>
    <submittedName>
        <fullName evidence="1">Uncharacterized protein</fullName>
    </submittedName>
</protein>
<gene>
    <name evidence="1" type="ORF">MCOR_11604</name>
</gene>
<proteinExistence type="predicted"/>
<sequence>MIRGSCSQADVKDSLYENTQCTSIAVTAAMYHAMKCVNKWKKKDIDTIIKQGDRNHVLFREVYRYSNNRDKRVAVFDLPTKFPVRVKDQKAVAVKTGEWAGPVFAPAKYDAEFRLSCPTLRDLLEQQLKPNRSILTTIGEFSLLFMKVGSDIWLFDSHSRNSKGKYTKFFGKAFAAPFSSIDDLEKYIRKNYGTRLTYNATSIKIWFPNENVSRDQIIVDRLEHTLKAIAHDKICAELTIRLQKLVIILRKNNSSENNKHILIINFKLTLAFIITLQILQFRNNEEYLIL</sequence>
<keyword evidence="2" id="KW-1185">Reference proteome</keyword>
<dbReference type="OrthoDB" id="6073908at2759"/>
<dbReference type="InterPro" id="IPR038765">
    <property type="entry name" value="Papain-like_cys_pep_sf"/>
</dbReference>